<keyword evidence="4" id="KW-0812">Transmembrane</keyword>
<evidence type="ECO:0000256" key="3">
    <source>
        <dbReference type="PROSITE-ProRule" id="PRU00339"/>
    </source>
</evidence>
<keyword evidence="1" id="KW-0677">Repeat</keyword>
<organism evidence="5 6">
    <name type="scientific">Candidatus Wallbacteria bacterium GWC2_49_35</name>
    <dbReference type="NCBI Taxonomy" id="1817813"/>
    <lineage>
        <taxon>Bacteria</taxon>
        <taxon>Candidatus Walliibacteriota</taxon>
    </lineage>
</organism>
<evidence type="ECO:0000313" key="5">
    <source>
        <dbReference type="EMBL" id="OGM03953.1"/>
    </source>
</evidence>
<dbReference type="PANTHER" id="PTHR44943">
    <property type="entry name" value="CELLULOSE SYNTHASE OPERON PROTEIN C"/>
    <property type="match status" value="1"/>
</dbReference>
<proteinExistence type="predicted"/>
<dbReference type="PROSITE" id="PS50005">
    <property type="entry name" value="TPR"/>
    <property type="match status" value="3"/>
</dbReference>
<dbReference type="SUPFAM" id="SSF48452">
    <property type="entry name" value="TPR-like"/>
    <property type="match status" value="1"/>
</dbReference>
<dbReference type="Proteomes" id="UP000178735">
    <property type="component" value="Unassembled WGS sequence"/>
</dbReference>
<feature type="transmembrane region" description="Helical" evidence="4">
    <location>
        <begin position="20"/>
        <end position="40"/>
    </location>
</feature>
<evidence type="ECO:0000256" key="2">
    <source>
        <dbReference type="ARBA" id="ARBA00022803"/>
    </source>
</evidence>
<evidence type="ECO:0000256" key="1">
    <source>
        <dbReference type="ARBA" id="ARBA00022737"/>
    </source>
</evidence>
<evidence type="ECO:0000256" key="4">
    <source>
        <dbReference type="SAM" id="Phobius"/>
    </source>
</evidence>
<dbReference type="Gene3D" id="1.25.40.10">
    <property type="entry name" value="Tetratricopeptide repeat domain"/>
    <property type="match status" value="1"/>
</dbReference>
<name>A0A1F7WM87_9BACT</name>
<dbReference type="EMBL" id="MGFH01000152">
    <property type="protein sequence ID" value="OGM03953.1"/>
    <property type="molecule type" value="Genomic_DNA"/>
</dbReference>
<feature type="repeat" description="TPR" evidence="3">
    <location>
        <begin position="434"/>
        <end position="467"/>
    </location>
</feature>
<keyword evidence="2 3" id="KW-0802">TPR repeat</keyword>
<dbReference type="Pfam" id="PF13432">
    <property type="entry name" value="TPR_16"/>
    <property type="match status" value="1"/>
</dbReference>
<dbReference type="InterPro" id="IPR011990">
    <property type="entry name" value="TPR-like_helical_dom_sf"/>
</dbReference>
<feature type="repeat" description="TPR" evidence="3">
    <location>
        <begin position="468"/>
        <end position="501"/>
    </location>
</feature>
<protein>
    <submittedName>
        <fullName evidence="5">Uncharacterized protein</fullName>
    </submittedName>
</protein>
<dbReference type="STRING" id="1817813.A2008_06840"/>
<evidence type="ECO:0000313" key="6">
    <source>
        <dbReference type="Proteomes" id="UP000178735"/>
    </source>
</evidence>
<keyword evidence="4" id="KW-1133">Transmembrane helix</keyword>
<dbReference type="InterPro" id="IPR019734">
    <property type="entry name" value="TPR_rpt"/>
</dbReference>
<accession>A0A1F7WM87</accession>
<dbReference type="AlphaFoldDB" id="A0A1F7WM87"/>
<feature type="repeat" description="TPR" evidence="3">
    <location>
        <begin position="331"/>
        <end position="364"/>
    </location>
</feature>
<keyword evidence="4" id="KW-0472">Membrane</keyword>
<dbReference type="SMART" id="SM00028">
    <property type="entry name" value="TPR"/>
    <property type="match status" value="5"/>
</dbReference>
<dbReference type="InterPro" id="IPR051685">
    <property type="entry name" value="Ycf3/AcsC/BcsC/TPR_MFPF"/>
</dbReference>
<comment type="caution">
    <text evidence="5">The sequence shown here is derived from an EMBL/GenBank/DDBJ whole genome shotgun (WGS) entry which is preliminary data.</text>
</comment>
<reference evidence="5 6" key="1">
    <citation type="journal article" date="2016" name="Nat. Commun.">
        <title>Thousands of microbial genomes shed light on interconnected biogeochemical processes in an aquifer system.</title>
        <authorList>
            <person name="Anantharaman K."/>
            <person name="Brown C.T."/>
            <person name="Hug L.A."/>
            <person name="Sharon I."/>
            <person name="Castelle C.J."/>
            <person name="Probst A.J."/>
            <person name="Thomas B.C."/>
            <person name="Singh A."/>
            <person name="Wilkins M.J."/>
            <person name="Karaoz U."/>
            <person name="Brodie E.L."/>
            <person name="Williams K.H."/>
            <person name="Hubbard S.S."/>
            <person name="Banfield J.F."/>
        </authorList>
    </citation>
    <scope>NUCLEOTIDE SEQUENCE [LARGE SCALE GENOMIC DNA]</scope>
</reference>
<dbReference type="Pfam" id="PF13181">
    <property type="entry name" value="TPR_8"/>
    <property type="match status" value="3"/>
</dbReference>
<dbReference type="PANTHER" id="PTHR44943:SF5">
    <property type="entry name" value="BLL7697 PROTEIN"/>
    <property type="match status" value="1"/>
</dbReference>
<sequence length="672" mass="76010">MHKIINDYFDLKNSPATFKIYYICAAAVIALALTPFCALAQSSSTNISAKIDFGVPIFTPHFKFEEVDFEAVKKVLGSDTKNLPIRAFVLSSYVNNIAGGTKSINESALELEKLLSFVLLRYDPQSSETCFDRGYLYMTIANLGYQNYNNRIYALMSLCDMASLLSVEPLNPYYHLFYTVVYASLKDQDISEFKLYDPLEELKKSLSFDVTDPQFHYIVGSTFLAIAQNSPDIHQLAYAEFMQAVKLAPRNKTLKERVFKNLIDLLAEYDERKIKKPVWLEESAYLYLIEKDQDSAAAHNNLGYLYTMNNTKLDAGLEHCKKAVSLDPNNPVYLHSLGCAYYKNRDVKKAVAALKKAYSFDPSLKEVHEHLSEIYLQMNDNDSAIKHLEFLLAQDTSEALINNNYAYILAEANKKLETALECSEMAVRTEGENAIYLDTLAWVYFKNGMLKEAFETVDRAIKIDPALGALYMHKGDFLFYSGRIDEALENYNRGIMLDPAFPSAAANISMLNSIKAMRDKLSALKKNVPKVSDVICTGEKGEKRPFSYDEYEFYFHKLFEQLGFDPVKFEVIKASKKSPVLPVEPDSAIEIKNLKAPGSLPEKKKLLNDESSIGEDILKFMNTTGEVIFYDKTFEIILKSTGENLLNGTKESIIQSSVETEIKKDSVEADVK</sequence>
<gene>
    <name evidence="5" type="ORF">A2008_06840</name>
</gene>